<keyword evidence="2" id="KW-1185">Reference proteome</keyword>
<evidence type="ECO:0000313" key="1">
    <source>
        <dbReference type="EMBL" id="MBI1683934.1"/>
    </source>
</evidence>
<gene>
    <name evidence="1" type="ORF">I4Q42_09650</name>
</gene>
<dbReference type="InterPro" id="IPR009003">
    <property type="entry name" value="Peptidase_S1_PA"/>
</dbReference>
<protein>
    <submittedName>
        <fullName evidence="1">Trypsin-like peptidase domain-containing protein</fullName>
    </submittedName>
</protein>
<dbReference type="Proteomes" id="UP000639859">
    <property type="component" value="Unassembled WGS sequence"/>
</dbReference>
<dbReference type="Pfam" id="PF13365">
    <property type="entry name" value="Trypsin_2"/>
    <property type="match status" value="1"/>
</dbReference>
<reference evidence="1 2" key="1">
    <citation type="submission" date="2020-11" db="EMBL/GenBank/DDBJ databases">
        <title>genome sequence of strain KACC 18849.</title>
        <authorList>
            <person name="Gao J."/>
            <person name="Zhang X."/>
        </authorList>
    </citation>
    <scope>NUCLEOTIDE SEQUENCE [LARGE SCALE GENOMIC DNA]</scope>
    <source>
        <strain evidence="1 2">KACC 18849</strain>
    </source>
</reference>
<evidence type="ECO:0000313" key="2">
    <source>
        <dbReference type="Proteomes" id="UP000639859"/>
    </source>
</evidence>
<dbReference type="SUPFAM" id="SSF50494">
    <property type="entry name" value="Trypsin-like serine proteases"/>
    <property type="match status" value="1"/>
</dbReference>
<name>A0ABS0SWL0_9CAUL</name>
<proteinExistence type="predicted"/>
<comment type="caution">
    <text evidence="1">The sequence shown here is derived from an EMBL/GenBank/DDBJ whole genome shotgun (WGS) entry which is preliminary data.</text>
</comment>
<accession>A0ABS0SWL0</accession>
<dbReference type="Gene3D" id="2.40.10.120">
    <property type="match status" value="1"/>
</dbReference>
<dbReference type="EMBL" id="JADWOX010000005">
    <property type="protein sequence ID" value="MBI1683934.1"/>
    <property type="molecule type" value="Genomic_DNA"/>
</dbReference>
<organism evidence="1 2">
    <name type="scientific">Caulobacter hibisci</name>
    <dbReference type="NCBI Taxonomy" id="2035993"/>
    <lineage>
        <taxon>Bacteria</taxon>
        <taxon>Pseudomonadati</taxon>
        <taxon>Pseudomonadota</taxon>
        <taxon>Alphaproteobacteria</taxon>
        <taxon>Caulobacterales</taxon>
        <taxon>Caulobacteraceae</taxon>
        <taxon>Caulobacter</taxon>
    </lineage>
</organism>
<dbReference type="PANTHER" id="PTHR43019">
    <property type="entry name" value="SERINE ENDOPROTEASE DEGS"/>
    <property type="match status" value="1"/>
</dbReference>
<sequence length="286" mass="30581">MAWDLSVDLIQATVQLEQPLADGSRTVGTGFLIEDPTPDGRPRTILVTAAHVFDRMPSVSAKIGYRVQGSDGVWRYDPRTLKIRDGDHPLWTKHPSRDVAAIEVEAPPEFAKAAIPLAWLAQDDTFNKYSLGPGDEMMALGFPRGLSANTAGFPILRSGRVASYPLAPASVFPTFLMDFSVFPGNSGGPVFMAEGARRRPGSTESQEVQFVAGMLTQQVELSGERLEIGIVTHAKYIRETVSLLDKAAGPPVIQAAPAKPPTQATAQSGAQGVVAVQAVSVTGFNR</sequence>
<dbReference type="RefSeq" id="WP_198575851.1">
    <property type="nucleotide sequence ID" value="NZ_JADWOX010000005.1"/>
</dbReference>
<dbReference type="PANTHER" id="PTHR43019:SF23">
    <property type="entry name" value="PROTEASE DO-LIKE 5, CHLOROPLASTIC"/>
    <property type="match status" value="1"/>
</dbReference>